<organism evidence="1">
    <name type="scientific">freshwater metagenome</name>
    <dbReference type="NCBI Taxonomy" id="449393"/>
    <lineage>
        <taxon>unclassified sequences</taxon>
        <taxon>metagenomes</taxon>
        <taxon>ecological metagenomes</taxon>
    </lineage>
</organism>
<dbReference type="AlphaFoldDB" id="A0A6J7AIV6"/>
<dbReference type="EMBL" id="CAFAAV010000215">
    <property type="protein sequence ID" value="CAB4832936.1"/>
    <property type="molecule type" value="Genomic_DNA"/>
</dbReference>
<protein>
    <submittedName>
        <fullName evidence="1">Unannotated protein</fullName>
    </submittedName>
</protein>
<accession>A0A6J7AIV6</accession>
<reference evidence="1" key="1">
    <citation type="submission" date="2020-05" db="EMBL/GenBank/DDBJ databases">
        <authorList>
            <person name="Chiriac C."/>
            <person name="Salcher M."/>
            <person name="Ghai R."/>
            <person name="Kavagutti S V."/>
        </authorList>
    </citation>
    <scope>NUCLEOTIDE SEQUENCE</scope>
</reference>
<sequence>MAGGALQRSSGTDEVRSLLSGEAEEGDVLGGVGIEAVDVGVHRLRVGLGDDGEAVTECEADREYEAVAIGGEGLEVRLTVFGGGRLELVDRGAEFLGGLVGTAGGGVVERTVAASAGVECEADLEVGVRRNGGTRGVASGGRRGGRGLVIAARSGNEAERGDECDRSKTLALAHVVSP</sequence>
<gene>
    <name evidence="1" type="ORF">UFOPK3099_02283</name>
</gene>
<evidence type="ECO:0000313" key="1">
    <source>
        <dbReference type="EMBL" id="CAB4832936.1"/>
    </source>
</evidence>
<proteinExistence type="predicted"/>
<name>A0A6J7AIV6_9ZZZZ</name>